<dbReference type="FunFam" id="2.20.25.420:FF:000001">
    <property type="entry name" value="Zinc finger protein ZPR1"/>
    <property type="match status" value="1"/>
</dbReference>
<dbReference type="GO" id="GO:0061564">
    <property type="term" value="P:axon development"/>
    <property type="evidence" value="ECO:0007669"/>
    <property type="project" value="UniProtKB-ARBA"/>
</dbReference>
<evidence type="ECO:0000256" key="17">
    <source>
        <dbReference type="ARBA" id="ARBA00079252"/>
    </source>
</evidence>
<evidence type="ECO:0000256" key="8">
    <source>
        <dbReference type="ARBA" id="ARBA00022664"/>
    </source>
</evidence>
<dbReference type="GO" id="GO:0097504">
    <property type="term" value="C:Gemini of Cajal bodies"/>
    <property type="evidence" value="ECO:0007669"/>
    <property type="project" value="UniProtKB-SubCell"/>
</dbReference>
<keyword evidence="12" id="KW-0862">Zinc</keyword>
<sequence length="396" mass="45166">MNCQKTGVTRLLLTKIPFYKELVLMSFRCENCGYENNEIQSGAQVGEKGVRFTLIVETERDLNRQVVKSDNTSVKLVELDFEIPASSQKGEITTVEGIINRSIVGLEQDQPLRRIQHPETATQIESFIEKLKKLKELETPFTLVLEDISGNCFVENPNAPMIDKKCKAQYFARNREQDHELGIFTKEEVTGEKNTDVMRSECGFTLKDLEGEVLQFPTNCHGCGSPCSTNMKMTNIPHFKEVIIMATICDRCGLKTNEVKSGGGIEPKGIRIEVDIKEKDDFSRDLLKSETCSLMIPQLEMEVGPHALSGRFTTVEGLIIAVKDQLNDPQHAFIFRDSEESRTKTQFEKFIQKIDNSMRDDNQPDERLRVMHYERSFDQNEELGLNDINTENYQMS</sequence>
<dbReference type="Gene3D" id="2.20.25.420">
    <property type="entry name" value="ZPR1, zinc finger domain"/>
    <property type="match status" value="2"/>
</dbReference>
<evidence type="ECO:0000256" key="2">
    <source>
        <dbReference type="ARBA" id="ARBA00004489"/>
    </source>
</evidence>
<dbReference type="GO" id="GO:0042307">
    <property type="term" value="P:positive regulation of protein import into nucleus"/>
    <property type="evidence" value="ECO:0007669"/>
    <property type="project" value="UniProtKB-ARBA"/>
</dbReference>
<evidence type="ECO:0000256" key="16">
    <source>
        <dbReference type="ARBA" id="ARBA00034695"/>
    </source>
</evidence>
<name>A0AAV8XTP5_9CUCU</name>
<reference evidence="19" key="1">
    <citation type="journal article" date="2023" name="Insect Mol. Biol.">
        <title>Genome sequencing provides insights into the evolution of gene families encoding plant cell wall-degrading enzymes in longhorned beetles.</title>
        <authorList>
            <person name="Shin N.R."/>
            <person name="Okamura Y."/>
            <person name="Kirsch R."/>
            <person name="Pauchet Y."/>
        </authorList>
    </citation>
    <scope>NUCLEOTIDE SEQUENCE</scope>
    <source>
        <strain evidence="19">AMC_N1</strain>
    </source>
</reference>
<keyword evidence="8" id="KW-0507">mRNA processing</keyword>
<evidence type="ECO:0000313" key="19">
    <source>
        <dbReference type="EMBL" id="KAJ8941932.1"/>
    </source>
</evidence>
<keyword evidence="9" id="KW-0479">Metal-binding</keyword>
<dbReference type="InterPro" id="IPR040141">
    <property type="entry name" value="ZPR1"/>
</dbReference>
<evidence type="ECO:0000256" key="4">
    <source>
        <dbReference type="ARBA" id="ARBA00004604"/>
    </source>
</evidence>
<dbReference type="PANTHER" id="PTHR10876">
    <property type="entry name" value="ZINC FINGER PROTEIN ZPR1"/>
    <property type="match status" value="1"/>
</dbReference>
<keyword evidence="20" id="KW-1185">Reference proteome</keyword>
<comment type="subcellular location">
    <subcellularLocation>
        <location evidence="2">Cell projection</location>
        <location evidence="2">Axon</location>
    </subcellularLocation>
    <subcellularLocation>
        <location evidence="5">Cell projection</location>
        <location evidence="5">Growth cone</location>
    </subcellularLocation>
    <subcellularLocation>
        <location evidence="3">Cytoplasm</location>
        <location evidence="3">Perinuclear region</location>
    </subcellularLocation>
    <subcellularLocation>
        <location evidence="1">Nucleus</location>
        <location evidence="1">Cajal body</location>
    </subcellularLocation>
    <subcellularLocation>
        <location evidence="16">Nucleus</location>
        <location evidence="16">Gem</location>
    </subcellularLocation>
    <subcellularLocation>
        <location evidence="4">Nucleus</location>
        <location evidence="4">Nucleolus</location>
    </subcellularLocation>
</comment>
<dbReference type="SMART" id="SM00709">
    <property type="entry name" value="Zpr1"/>
    <property type="match status" value="2"/>
</dbReference>
<feature type="domain" description="Zinc finger ZPR1-type" evidence="18">
    <location>
        <begin position="218"/>
        <end position="380"/>
    </location>
</feature>
<dbReference type="FunFam" id="2.20.25.420:FF:000003">
    <property type="entry name" value="zinc finger protein ZPR1"/>
    <property type="match status" value="1"/>
</dbReference>
<dbReference type="NCBIfam" id="TIGR00310">
    <property type="entry name" value="ZPR1_znf"/>
    <property type="match status" value="2"/>
</dbReference>
<gene>
    <name evidence="19" type="ORF">NQ318_013265</name>
</gene>
<organism evidence="19 20">
    <name type="scientific">Aromia moschata</name>
    <dbReference type="NCBI Taxonomy" id="1265417"/>
    <lineage>
        <taxon>Eukaryota</taxon>
        <taxon>Metazoa</taxon>
        <taxon>Ecdysozoa</taxon>
        <taxon>Arthropoda</taxon>
        <taxon>Hexapoda</taxon>
        <taxon>Insecta</taxon>
        <taxon>Pterygota</taxon>
        <taxon>Neoptera</taxon>
        <taxon>Endopterygota</taxon>
        <taxon>Coleoptera</taxon>
        <taxon>Polyphaga</taxon>
        <taxon>Cucujiformia</taxon>
        <taxon>Chrysomeloidea</taxon>
        <taxon>Cerambycidae</taxon>
        <taxon>Cerambycinae</taxon>
        <taxon>Callichromatini</taxon>
        <taxon>Aromia</taxon>
    </lineage>
</organism>
<dbReference type="AlphaFoldDB" id="A0AAV8XTP5"/>
<evidence type="ECO:0000256" key="10">
    <source>
        <dbReference type="ARBA" id="ARBA00022771"/>
    </source>
</evidence>
<keyword evidence="7" id="KW-0963">Cytoplasm</keyword>
<dbReference type="GO" id="GO:0030426">
    <property type="term" value="C:growth cone"/>
    <property type="evidence" value="ECO:0007669"/>
    <property type="project" value="UniProtKB-SubCell"/>
</dbReference>
<accession>A0AAV8XTP5</accession>
<evidence type="ECO:0000256" key="13">
    <source>
        <dbReference type="ARBA" id="ARBA00023187"/>
    </source>
</evidence>
<proteinExistence type="inferred from homology"/>
<evidence type="ECO:0000256" key="5">
    <source>
        <dbReference type="ARBA" id="ARBA00004624"/>
    </source>
</evidence>
<keyword evidence="14" id="KW-0539">Nucleus</keyword>
<dbReference type="GO" id="GO:0008380">
    <property type="term" value="P:RNA splicing"/>
    <property type="evidence" value="ECO:0007669"/>
    <property type="project" value="UniProtKB-KW"/>
</dbReference>
<dbReference type="GO" id="GO:0005730">
    <property type="term" value="C:nucleolus"/>
    <property type="evidence" value="ECO:0007669"/>
    <property type="project" value="UniProtKB-SubCell"/>
</dbReference>
<evidence type="ECO:0000256" key="7">
    <source>
        <dbReference type="ARBA" id="ARBA00022490"/>
    </source>
</evidence>
<dbReference type="GO" id="GO:0010628">
    <property type="term" value="P:positive regulation of gene expression"/>
    <property type="evidence" value="ECO:0007669"/>
    <property type="project" value="UniProtKB-ARBA"/>
</dbReference>
<dbReference type="InterPro" id="IPR042451">
    <property type="entry name" value="ZPR1_A/B_dom"/>
</dbReference>
<evidence type="ECO:0000256" key="15">
    <source>
        <dbReference type="ARBA" id="ARBA00023273"/>
    </source>
</evidence>
<evidence type="ECO:0000313" key="20">
    <source>
        <dbReference type="Proteomes" id="UP001162162"/>
    </source>
</evidence>
<dbReference type="InterPro" id="IPR056180">
    <property type="entry name" value="ZPR1_jr_dom"/>
</dbReference>
<dbReference type="GO" id="GO:0008270">
    <property type="term" value="F:zinc ion binding"/>
    <property type="evidence" value="ECO:0007669"/>
    <property type="project" value="UniProtKB-KW"/>
</dbReference>
<protein>
    <recommendedName>
        <fullName evidence="17">Zinc finger protein 259</fullName>
    </recommendedName>
</protein>
<comment type="similarity">
    <text evidence="6">Belongs to the ZPR1 family.</text>
</comment>
<evidence type="ECO:0000256" key="12">
    <source>
        <dbReference type="ARBA" id="ARBA00022833"/>
    </source>
</evidence>
<dbReference type="EMBL" id="JAPWTK010000347">
    <property type="protein sequence ID" value="KAJ8941932.1"/>
    <property type="molecule type" value="Genomic_DNA"/>
</dbReference>
<evidence type="ECO:0000259" key="18">
    <source>
        <dbReference type="SMART" id="SM00709"/>
    </source>
</evidence>
<keyword evidence="10" id="KW-0863">Zinc-finger</keyword>
<feature type="domain" description="Zinc finger ZPR1-type" evidence="18">
    <location>
        <begin position="1"/>
        <end position="156"/>
    </location>
</feature>
<dbReference type="Gene3D" id="2.60.120.1040">
    <property type="entry name" value="ZPR1, A/B domain"/>
    <property type="match status" value="2"/>
</dbReference>
<dbReference type="GO" id="GO:0006397">
    <property type="term" value="P:mRNA processing"/>
    <property type="evidence" value="ECO:0007669"/>
    <property type="project" value="UniProtKB-KW"/>
</dbReference>
<evidence type="ECO:0000256" key="9">
    <source>
        <dbReference type="ARBA" id="ARBA00022723"/>
    </source>
</evidence>
<evidence type="ECO:0000256" key="1">
    <source>
        <dbReference type="ARBA" id="ARBA00004408"/>
    </source>
</evidence>
<dbReference type="Pfam" id="PF03367">
    <property type="entry name" value="Zn_ribbon_ZPR1"/>
    <property type="match status" value="2"/>
</dbReference>
<keyword evidence="13" id="KW-0508">mRNA splicing</keyword>
<evidence type="ECO:0000256" key="14">
    <source>
        <dbReference type="ARBA" id="ARBA00023242"/>
    </source>
</evidence>
<keyword evidence="11" id="KW-0221">Differentiation</keyword>
<dbReference type="InterPro" id="IPR004457">
    <property type="entry name" value="Znf_ZPR1"/>
</dbReference>
<dbReference type="InterPro" id="IPR042452">
    <property type="entry name" value="ZPR1_Znf1/2"/>
</dbReference>
<dbReference type="GO" id="GO:0048471">
    <property type="term" value="C:perinuclear region of cytoplasm"/>
    <property type="evidence" value="ECO:0007669"/>
    <property type="project" value="UniProtKB-SubCell"/>
</dbReference>
<evidence type="ECO:0000256" key="11">
    <source>
        <dbReference type="ARBA" id="ARBA00022782"/>
    </source>
</evidence>
<comment type="caution">
    <text evidence="19">The sequence shown here is derived from an EMBL/GenBank/DDBJ whole genome shotgun (WGS) entry which is preliminary data.</text>
</comment>
<keyword evidence="15" id="KW-0966">Cell projection</keyword>
<dbReference type="Pfam" id="PF22794">
    <property type="entry name" value="jr-ZPR1"/>
    <property type="match status" value="2"/>
</dbReference>
<evidence type="ECO:0000256" key="3">
    <source>
        <dbReference type="ARBA" id="ARBA00004556"/>
    </source>
</evidence>
<evidence type="ECO:0000256" key="6">
    <source>
        <dbReference type="ARBA" id="ARBA00008354"/>
    </source>
</evidence>
<dbReference type="GO" id="GO:0006260">
    <property type="term" value="P:DNA replication"/>
    <property type="evidence" value="ECO:0007669"/>
    <property type="project" value="UniProtKB-ARBA"/>
</dbReference>
<dbReference type="PANTHER" id="PTHR10876:SF0">
    <property type="entry name" value="ZINC FINGER PROTEIN ZPR1"/>
    <property type="match status" value="1"/>
</dbReference>
<dbReference type="GO" id="GO:0015030">
    <property type="term" value="C:Cajal body"/>
    <property type="evidence" value="ECO:0007669"/>
    <property type="project" value="UniProtKB-SubCell"/>
</dbReference>
<dbReference type="GO" id="GO:0031369">
    <property type="term" value="F:translation initiation factor binding"/>
    <property type="evidence" value="ECO:0007669"/>
    <property type="project" value="UniProtKB-ARBA"/>
</dbReference>
<dbReference type="Proteomes" id="UP001162162">
    <property type="component" value="Unassembled WGS sequence"/>
</dbReference>
<dbReference type="FunFam" id="2.60.120.1040:FF:000002">
    <property type="entry name" value="zinc finger protein ZPR1"/>
    <property type="match status" value="1"/>
</dbReference>